<accession>A0A7J0G0I0</accession>
<proteinExistence type="predicted"/>
<reference evidence="1 2" key="1">
    <citation type="submission" date="2019-07" db="EMBL/GenBank/DDBJ databases">
        <title>De Novo Assembly of kiwifruit Actinidia rufa.</title>
        <authorList>
            <person name="Sugita-Konishi S."/>
            <person name="Sato K."/>
            <person name="Mori E."/>
            <person name="Abe Y."/>
            <person name="Kisaki G."/>
            <person name="Hamano K."/>
            <person name="Suezawa K."/>
            <person name="Otani M."/>
            <person name="Fukuda T."/>
            <person name="Manabe T."/>
            <person name="Gomi K."/>
            <person name="Tabuchi M."/>
            <person name="Akimitsu K."/>
            <person name="Kataoka I."/>
        </authorList>
    </citation>
    <scope>NUCLEOTIDE SEQUENCE [LARGE SCALE GENOMIC DNA]</scope>
    <source>
        <strain evidence="2">cv. Fuchu</strain>
    </source>
</reference>
<evidence type="ECO:0000313" key="2">
    <source>
        <dbReference type="Proteomes" id="UP000585474"/>
    </source>
</evidence>
<dbReference type="AlphaFoldDB" id="A0A7J0G0I0"/>
<gene>
    <name evidence="1" type="ORF">Acr_17g0000210</name>
</gene>
<keyword evidence="2" id="KW-1185">Reference proteome</keyword>
<dbReference type="OrthoDB" id="1724165at2759"/>
<dbReference type="Proteomes" id="UP000585474">
    <property type="component" value="Unassembled WGS sequence"/>
</dbReference>
<evidence type="ECO:0000313" key="1">
    <source>
        <dbReference type="EMBL" id="GFZ04449.1"/>
    </source>
</evidence>
<protein>
    <submittedName>
        <fullName evidence="1">Uncharacterized protein</fullName>
    </submittedName>
</protein>
<organism evidence="1 2">
    <name type="scientific">Actinidia rufa</name>
    <dbReference type="NCBI Taxonomy" id="165716"/>
    <lineage>
        <taxon>Eukaryota</taxon>
        <taxon>Viridiplantae</taxon>
        <taxon>Streptophyta</taxon>
        <taxon>Embryophyta</taxon>
        <taxon>Tracheophyta</taxon>
        <taxon>Spermatophyta</taxon>
        <taxon>Magnoliopsida</taxon>
        <taxon>eudicotyledons</taxon>
        <taxon>Gunneridae</taxon>
        <taxon>Pentapetalae</taxon>
        <taxon>asterids</taxon>
        <taxon>Ericales</taxon>
        <taxon>Actinidiaceae</taxon>
        <taxon>Actinidia</taxon>
    </lineage>
</organism>
<sequence length="178" mass="19624">MASQKHRQAVLNALNKAHVSIGTSLEDLMEMIMPNKFANTIVVTERDLPSEGGKHNRPLHITIECLQKWVLVALIDNGSALNICPLRTVLCLGLDPKKFGSSTQGDMDVVPSTLHQKIKLILDGKVHGDLTIPPPVDVNKHILKVQPEAYLTGFIFEETNPLPKPTPYLSINSHCHNS</sequence>
<comment type="caution">
    <text evidence="1">The sequence shown here is derived from an EMBL/GenBank/DDBJ whole genome shotgun (WGS) entry which is preliminary data.</text>
</comment>
<dbReference type="EMBL" id="BJWL01000017">
    <property type="protein sequence ID" value="GFZ04449.1"/>
    <property type="molecule type" value="Genomic_DNA"/>
</dbReference>
<name>A0A7J0G0I0_9ERIC</name>